<reference evidence="15 16" key="1">
    <citation type="submission" date="2024-11" db="EMBL/GenBank/DDBJ databases">
        <title>A near-complete genome assembly of Cinchona calisaya.</title>
        <authorList>
            <person name="Lian D.C."/>
            <person name="Zhao X.W."/>
            <person name="Wei L."/>
        </authorList>
    </citation>
    <scope>NUCLEOTIDE SEQUENCE [LARGE SCALE GENOMIC DNA]</scope>
    <source>
        <tissue evidence="15">Nenye</tissue>
    </source>
</reference>
<dbReference type="PANTHER" id="PTHR47955:SF22">
    <property type="entry name" value="CYTOCHROME P450 83B1-LIKE"/>
    <property type="match status" value="1"/>
</dbReference>
<dbReference type="Pfam" id="PF00067">
    <property type="entry name" value="p450"/>
    <property type="match status" value="1"/>
</dbReference>
<keyword evidence="14" id="KW-0732">Signal</keyword>
<dbReference type="GO" id="GO:0004497">
    <property type="term" value="F:monooxygenase activity"/>
    <property type="evidence" value="ECO:0007669"/>
    <property type="project" value="UniProtKB-KW"/>
</dbReference>
<keyword evidence="5" id="KW-0812">Transmembrane</keyword>
<keyword evidence="4 12" id="KW-0349">Heme</keyword>
<dbReference type="FunFam" id="1.10.630.10:FF:000011">
    <property type="entry name" value="Cytochrome P450 83B1"/>
    <property type="match status" value="1"/>
</dbReference>
<dbReference type="Proteomes" id="UP001630127">
    <property type="component" value="Unassembled WGS sequence"/>
</dbReference>
<gene>
    <name evidence="15" type="ORF">ACH5RR_003755</name>
</gene>
<evidence type="ECO:0000256" key="12">
    <source>
        <dbReference type="PIRSR" id="PIRSR602401-1"/>
    </source>
</evidence>
<keyword evidence="11" id="KW-0472">Membrane</keyword>
<evidence type="ECO:0000256" key="3">
    <source>
        <dbReference type="ARBA" id="ARBA00010617"/>
    </source>
</evidence>
<keyword evidence="10 13" id="KW-0503">Monooxygenase</keyword>
<proteinExistence type="inferred from homology"/>
<dbReference type="InterPro" id="IPR017972">
    <property type="entry name" value="Cyt_P450_CS"/>
</dbReference>
<keyword evidence="6 12" id="KW-0479">Metal-binding</keyword>
<comment type="similarity">
    <text evidence="3 13">Belongs to the cytochrome P450 family.</text>
</comment>
<keyword evidence="9 12" id="KW-0408">Iron</keyword>
<dbReference type="Gene3D" id="1.10.630.10">
    <property type="entry name" value="Cytochrome P450"/>
    <property type="match status" value="1"/>
</dbReference>
<evidence type="ECO:0000256" key="10">
    <source>
        <dbReference type="ARBA" id="ARBA00023033"/>
    </source>
</evidence>
<evidence type="ECO:0000256" key="1">
    <source>
        <dbReference type="ARBA" id="ARBA00001971"/>
    </source>
</evidence>
<evidence type="ECO:0000256" key="14">
    <source>
        <dbReference type="SAM" id="SignalP"/>
    </source>
</evidence>
<evidence type="ECO:0000313" key="15">
    <source>
        <dbReference type="EMBL" id="KAL3535294.1"/>
    </source>
</evidence>
<keyword evidence="16" id="KW-1185">Reference proteome</keyword>
<feature type="signal peptide" evidence="14">
    <location>
        <begin position="1"/>
        <end position="16"/>
    </location>
</feature>
<comment type="cofactor">
    <cofactor evidence="1 12">
        <name>heme</name>
        <dbReference type="ChEBI" id="CHEBI:30413"/>
    </cofactor>
</comment>
<protein>
    <recommendedName>
        <fullName evidence="17">Cytochrome P450</fullName>
    </recommendedName>
</protein>
<feature type="binding site" description="axial binding residue" evidence="12">
    <location>
        <position position="440"/>
    </location>
    <ligand>
        <name>heme</name>
        <dbReference type="ChEBI" id="CHEBI:30413"/>
    </ligand>
    <ligandPart>
        <name>Fe</name>
        <dbReference type="ChEBI" id="CHEBI:18248"/>
    </ligandPart>
</feature>
<evidence type="ECO:0000313" key="16">
    <source>
        <dbReference type="Proteomes" id="UP001630127"/>
    </source>
</evidence>
<dbReference type="PROSITE" id="PS00086">
    <property type="entry name" value="CYTOCHROME_P450"/>
    <property type="match status" value="1"/>
</dbReference>
<dbReference type="AlphaFoldDB" id="A0ABD3AWC6"/>
<dbReference type="CDD" id="cd11072">
    <property type="entry name" value="CYP71-like"/>
    <property type="match status" value="1"/>
</dbReference>
<dbReference type="GO" id="GO:0046872">
    <property type="term" value="F:metal ion binding"/>
    <property type="evidence" value="ECO:0007669"/>
    <property type="project" value="UniProtKB-KW"/>
</dbReference>
<dbReference type="InterPro" id="IPR001128">
    <property type="entry name" value="Cyt_P450"/>
</dbReference>
<evidence type="ECO:0000256" key="6">
    <source>
        <dbReference type="ARBA" id="ARBA00022723"/>
    </source>
</evidence>
<evidence type="ECO:0000256" key="5">
    <source>
        <dbReference type="ARBA" id="ARBA00022692"/>
    </source>
</evidence>
<dbReference type="InterPro" id="IPR036396">
    <property type="entry name" value="Cyt_P450_sf"/>
</dbReference>
<organism evidence="15 16">
    <name type="scientific">Cinchona calisaya</name>
    <dbReference type="NCBI Taxonomy" id="153742"/>
    <lineage>
        <taxon>Eukaryota</taxon>
        <taxon>Viridiplantae</taxon>
        <taxon>Streptophyta</taxon>
        <taxon>Embryophyta</taxon>
        <taxon>Tracheophyta</taxon>
        <taxon>Spermatophyta</taxon>
        <taxon>Magnoliopsida</taxon>
        <taxon>eudicotyledons</taxon>
        <taxon>Gunneridae</taxon>
        <taxon>Pentapetalae</taxon>
        <taxon>asterids</taxon>
        <taxon>lamiids</taxon>
        <taxon>Gentianales</taxon>
        <taxon>Rubiaceae</taxon>
        <taxon>Cinchonoideae</taxon>
        <taxon>Cinchoneae</taxon>
        <taxon>Cinchona</taxon>
    </lineage>
</organism>
<evidence type="ECO:0000256" key="9">
    <source>
        <dbReference type="ARBA" id="ARBA00023004"/>
    </source>
</evidence>
<keyword evidence="7" id="KW-1133">Transmembrane helix</keyword>
<evidence type="ECO:0000256" key="4">
    <source>
        <dbReference type="ARBA" id="ARBA00022617"/>
    </source>
</evidence>
<dbReference type="InterPro" id="IPR002401">
    <property type="entry name" value="Cyt_P450_E_grp-I"/>
</dbReference>
<evidence type="ECO:0000256" key="8">
    <source>
        <dbReference type="ARBA" id="ARBA00023002"/>
    </source>
</evidence>
<dbReference type="SUPFAM" id="SSF48264">
    <property type="entry name" value="Cytochrome P450"/>
    <property type="match status" value="1"/>
</dbReference>
<sequence>MVVLNFLLILFPSILVLLLQKHKKVGNKKHHPPGPKGLPFIGNLHQFEAEKPHQFLWQLSKKYGPLMSLKLGYVPVVVISSSQIAKEALTTHDLVFSGRPAAAGRRKLSYNGRDIAFSPYSEYWREMRKICVLNLFSLKRVQSFRQIREDETSNMIRQISKPPTLLKPINLRVLIMSFTSNVICRIAFGKRYDEEGHERKRYDDLLLESQAMIAGFFVADYLPSLSWIDEVSGMTARLEKNFHELDLFYEELIEEHLNPNRPDTMKNDLLDLLIQLKQEQSSIIGFSWEHIKAVLMDIFVAGTDTAAATIIWAMTALMWRPSAMKKVQAEIRDLVGKKGAVNEEDIHKLPYLKAVIKETLRLYPPAPILGPRETIQKCNLQGYQIEPKTLVIFNAWAIARDPKCWKNPDDFIPERFLNSNIDLRGQDFEVIPFGAGRRGCPGMNLGLAIVEVALANLLYCFDWELPFGMKIEDIDTDVLPGLTMYPKTALCLLAKKYI</sequence>
<evidence type="ECO:0008006" key="17">
    <source>
        <dbReference type="Google" id="ProtNLM"/>
    </source>
</evidence>
<dbReference type="PRINTS" id="PR00385">
    <property type="entry name" value="P450"/>
</dbReference>
<comment type="subcellular location">
    <subcellularLocation>
        <location evidence="2">Membrane</location>
        <topology evidence="2">Single-pass membrane protein</topology>
    </subcellularLocation>
</comment>
<evidence type="ECO:0000256" key="11">
    <source>
        <dbReference type="ARBA" id="ARBA00023136"/>
    </source>
</evidence>
<accession>A0ABD3AWC6</accession>
<evidence type="ECO:0000256" key="13">
    <source>
        <dbReference type="RuleBase" id="RU000461"/>
    </source>
</evidence>
<keyword evidence="8 13" id="KW-0560">Oxidoreductase</keyword>
<dbReference type="GO" id="GO:0016020">
    <property type="term" value="C:membrane"/>
    <property type="evidence" value="ECO:0007669"/>
    <property type="project" value="UniProtKB-SubCell"/>
</dbReference>
<evidence type="ECO:0000256" key="7">
    <source>
        <dbReference type="ARBA" id="ARBA00022989"/>
    </source>
</evidence>
<evidence type="ECO:0000256" key="2">
    <source>
        <dbReference type="ARBA" id="ARBA00004167"/>
    </source>
</evidence>
<name>A0ABD3AWC6_9GENT</name>
<dbReference type="PANTHER" id="PTHR47955">
    <property type="entry name" value="CYTOCHROME P450 FAMILY 71 PROTEIN"/>
    <property type="match status" value="1"/>
</dbReference>
<dbReference type="PRINTS" id="PR00463">
    <property type="entry name" value="EP450I"/>
</dbReference>
<comment type="caution">
    <text evidence="15">The sequence shown here is derived from an EMBL/GenBank/DDBJ whole genome shotgun (WGS) entry which is preliminary data.</text>
</comment>
<feature type="chain" id="PRO_5044788053" description="Cytochrome P450" evidence="14">
    <location>
        <begin position="17"/>
        <end position="498"/>
    </location>
</feature>
<dbReference type="EMBL" id="JBJUIK010000002">
    <property type="protein sequence ID" value="KAL3535294.1"/>
    <property type="molecule type" value="Genomic_DNA"/>
</dbReference>